<keyword evidence="2" id="KW-1185">Reference proteome</keyword>
<proteinExistence type="predicted"/>
<reference evidence="2" key="1">
    <citation type="submission" date="2023-07" db="EMBL/GenBank/DDBJ databases">
        <title>30 novel species of actinomycetes from the DSMZ collection.</title>
        <authorList>
            <person name="Nouioui I."/>
        </authorList>
    </citation>
    <scope>NUCLEOTIDE SEQUENCE [LARGE SCALE GENOMIC DNA]</scope>
    <source>
        <strain evidence="2">DSM 44918</strain>
    </source>
</reference>
<name>A0ABU2LZY9_9ACTN</name>
<evidence type="ECO:0000313" key="1">
    <source>
        <dbReference type="EMBL" id="MDT0323144.1"/>
    </source>
</evidence>
<evidence type="ECO:0000313" key="2">
    <source>
        <dbReference type="Proteomes" id="UP001183420"/>
    </source>
</evidence>
<gene>
    <name evidence="1" type="ORF">RNC47_33035</name>
</gene>
<accession>A0ABU2LZY9</accession>
<evidence type="ECO:0008006" key="3">
    <source>
        <dbReference type="Google" id="ProtNLM"/>
    </source>
</evidence>
<comment type="caution">
    <text evidence="1">The sequence shown here is derived from an EMBL/GenBank/DDBJ whole genome shotgun (WGS) entry which is preliminary data.</text>
</comment>
<dbReference type="RefSeq" id="WP_311604199.1">
    <property type="nucleotide sequence ID" value="NZ_JAVREM010000088.1"/>
</dbReference>
<protein>
    <recommendedName>
        <fullName evidence="3">DUF397 domain-containing protein</fullName>
    </recommendedName>
</protein>
<dbReference type="Proteomes" id="UP001183420">
    <property type="component" value="Unassembled WGS sequence"/>
</dbReference>
<organism evidence="1 2">
    <name type="scientific">Streptomyces millisiae</name>
    <dbReference type="NCBI Taxonomy" id="3075542"/>
    <lineage>
        <taxon>Bacteria</taxon>
        <taxon>Bacillati</taxon>
        <taxon>Actinomycetota</taxon>
        <taxon>Actinomycetes</taxon>
        <taxon>Kitasatosporales</taxon>
        <taxon>Streptomycetaceae</taxon>
        <taxon>Streptomyces</taxon>
    </lineage>
</organism>
<sequence length="75" mass="7711">MSEFDSDGVPDTALAAWGVAGPEGGAHVVGNGGRSRQVAFVESAEPAAVRWGRFTGGSTWVEWVDPVPAAPEDGE</sequence>
<dbReference type="EMBL" id="JAVREM010000088">
    <property type="protein sequence ID" value="MDT0323144.1"/>
    <property type="molecule type" value="Genomic_DNA"/>
</dbReference>